<dbReference type="Proteomes" id="UP001165160">
    <property type="component" value="Unassembled WGS sequence"/>
</dbReference>
<feature type="compositionally biased region" description="Polar residues" evidence="1">
    <location>
        <begin position="74"/>
        <end position="97"/>
    </location>
</feature>
<accession>A0A9W7BD42</accession>
<feature type="region of interest" description="Disordered" evidence="1">
    <location>
        <begin position="58"/>
        <end position="103"/>
    </location>
</feature>
<evidence type="ECO:0000313" key="2">
    <source>
        <dbReference type="EMBL" id="GMH84563.1"/>
    </source>
</evidence>
<gene>
    <name evidence="2" type="ORF">TrVE_jg1463</name>
</gene>
<evidence type="ECO:0000256" key="1">
    <source>
        <dbReference type="SAM" id="MobiDB-lite"/>
    </source>
</evidence>
<sequence length="687" mass="77117">MPSGQGRARQATMRRSSVNQKINALLEASVREQFDEQASMVSGPRAERILARRRLYGVGTGGDLPRVRNKKSSNSKAELSASNYQGFSPPSSPNKGISSSQSLSSLSTLGQSFPFYNQSSSIMTSNTATSSNRKVKPRYAHDAMYNVITFPNDPNKVFYNVTPTGETPNFPPWYVGHQNTTSKPSDIPSTANRYGNRGAYAMKLRHIDRNSTRKTGGGRLPEYLDQVDFTNEWAPKLNAAPHKPNGAMFCSPKDWPENSVYPTGFKKKAPPSSHAYKRETTVLHRPTTTPDRRLLHTAEIDDDETVQLENSISFDRQQGRVTSTASLMESRASKISFLSRPRTQNMMRIQSEGMIPQRNMQYSGNQLIIKPEMPMVFKDPDPLAVETFNIGRKKAANDHHSNKWSQVTRFIKILFSTSRNMVVFDPTPVYLTGVNNLDIIMHEFKAITKLNKHATLIYRDQFIQAVTSKVDGMTQSMANSLFSAFDVAKKNCVHYATVLACSLIISKPEQSSLDCLAELWRLYEFHKGSYMAMENAGDILGLACNSLEEMAAMEKVLKKEFRPTCYRLAASVTPHGGESPVEKPKKKMPRVTFNKFRKNGQDPTASIKKELEKAPLRPTTTTFNLCNGIMDQNTFVAACRESPNTVRMFEEMRNRLLTHGVAKTAMPKQSVNDRVRDIQSRRVSLAM</sequence>
<dbReference type="EMBL" id="BRXX01000039">
    <property type="protein sequence ID" value="GMH84563.1"/>
    <property type="molecule type" value="Genomic_DNA"/>
</dbReference>
<evidence type="ECO:0000313" key="3">
    <source>
        <dbReference type="Proteomes" id="UP001165160"/>
    </source>
</evidence>
<keyword evidence="3" id="KW-1185">Reference proteome</keyword>
<comment type="caution">
    <text evidence="2">The sequence shown here is derived from an EMBL/GenBank/DDBJ whole genome shotgun (WGS) entry which is preliminary data.</text>
</comment>
<organism evidence="2 3">
    <name type="scientific">Triparma verrucosa</name>
    <dbReference type="NCBI Taxonomy" id="1606542"/>
    <lineage>
        <taxon>Eukaryota</taxon>
        <taxon>Sar</taxon>
        <taxon>Stramenopiles</taxon>
        <taxon>Ochrophyta</taxon>
        <taxon>Bolidophyceae</taxon>
        <taxon>Parmales</taxon>
        <taxon>Triparmaceae</taxon>
        <taxon>Triparma</taxon>
    </lineage>
</organism>
<proteinExistence type="predicted"/>
<name>A0A9W7BD42_9STRA</name>
<dbReference type="AlphaFoldDB" id="A0A9W7BD42"/>
<reference evidence="3" key="1">
    <citation type="journal article" date="2023" name="Commun. Biol.">
        <title>Genome analysis of Parmales, the sister group of diatoms, reveals the evolutionary specialization of diatoms from phago-mixotrophs to photoautotrophs.</title>
        <authorList>
            <person name="Ban H."/>
            <person name="Sato S."/>
            <person name="Yoshikawa S."/>
            <person name="Yamada K."/>
            <person name="Nakamura Y."/>
            <person name="Ichinomiya M."/>
            <person name="Sato N."/>
            <person name="Blanc-Mathieu R."/>
            <person name="Endo H."/>
            <person name="Kuwata A."/>
            <person name="Ogata H."/>
        </authorList>
    </citation>
    <scope>NUCLEOTIDE SEQUENCE [LARGE SCALE GENOMIC DNA]</scope>
    <source>
        <strain evidence="3">NIES 3699</strain>
    </source>
</reference>
<protein>
    <submittedName>
        <fullName evidence="2">Uncharacterized protein</fullName>
    </submittedName>
</protein>